<sequence length="254" mass="26086">MTAAGELEGRVAVVTGASSGIGRTMAEALAAAGASVVLVARREDQLRATAQRINAAKTGAAATLAADLADAEGLDAVAAAAAQAFGAPAILVNAAGVNLRQPVDEVTLADWRLTLDLHLTAPFFLARALVPAMQAAGWGRIINLASLQSVRAFPDSLPYGTAKGGVMQMTRAMAEAWSRHGIGCNAIAPGFFPTELTAPVFEDEQRAAALAAHTPARRNGRLEDLAGVTRFLASPASDYITGQTLFVDGGFSSC</sequence>
<name>A0A2U2N6G1_9GAMM</name>
<dbReference type="FunFam" id="3.40.50.720:FF:000084">
    <property type="entry name" value="Short-chain dehydrogenase reductase"/>
    <property type="match status" value="1"/>
</dbReference>
<dbReference type="RefSeq" id="WP_109676584.1">
    <property type="nucleotide sequence ID" value="NZ_CP086615.1"/>
</dbReference>
<dbReference type="InterPro" id="IPR020904">
    <property type="entry name" value="Sc_DH/Rdtase_CS"/>
</dbReference>
<dbReference type="InterPro" id="IPR036291">
    <property type="entry name" value="NAD(P)-bd_dom_sf"/>
</dbReference>
<evidence type="ECO:0000313" key="3">
    <source>
        <dbReference type="Proteomes" id="UP000245474"/>
    </source>
</evidence>
<dbReference type="PRINTS" id="PR00080">
    <property type="entry name" value="SDRFAMILY"/>
</dbReference>
<dbReference type="EMBL" id="QFFI01000005">
    <property type="protein sequence ID" value="PWG64534.1"/>
    <property type="molecule type" value="Genomic_DNA"/>
</dbReference>
<dbReference type="OrthoDB" id="9804774at2"/>
<dbReference type="Gene3D" id="3.40.50.720">
    <property type="entry name" value="NAD(P)-binding Rossmann-like Domain"/>
    <property type="match status" value="1"/>
</dbReference>
<dbReference type="GO" id="GO:0032787">
    <property type="term" value="P:monocarboxylic acid metabolic process"/>
    <property type="evidence" value="ECO:0007669"/>
    <property type="project" value="UniProtKB-ARBA"/>
</dbReference>
<dbReference type="PROSITE" id="PS00061">
    <property type="entry name" value="ADH_SHORT"/>
    <property type="match status" value="1"/>
</dbReference>
<accession>A0A2U2N6G1</accession>
<dbReference type="InterPro" id="IPR002347">
    <property type="entry name" value="SDR_fam"/>
</dbReference>
<reference evidence="2 3" key="1">
    <citation type="submission" date="2018-05" db="EMBL/GenBank/DDBJ databases">
        <title>Spiribacter halobius sp. nov., a moderately halophilic bacterium isolated from marine solar saltern.</title>
        <authorList>
            <person name="Zheng W.-S."/>
            <person name="Lu D.-C."/>
            <person name="Du Z.-J."/>
        </authorList>
    </citation>
    <scope>NUCLEOTIDE SEQUENCE [LARGE SCALE GENOMIC DNA]</scope>
    <source>
        <strain evidence="2 3">E85</strain>
    </source>
</reference>
<dbReference type="Pfam" id="PF13561">
    <property type="entry name" value="adh_short_C2"/>
    <property type="match status" value="1"/>
</dbReference>
<dbReference type="PANTHER" id="PTHR42879:SF2">
    <property type="entry name" value="3-OXOACYL-[ACYL-CARRIER-PROTEIN] REDUCTASE FABG"/>
    <property type="match status" value="1"/>
</dbReference>
<gene>
    <name evidence="2" type="ORF">DEM34_04190</name>
</gene>
<dbReference type="AlphaFoldDB" id="A0A2U2N6G1"/>
<comment type="caution">
    <text evidence="2">The sequence shown here is derived from an EMBL/GenBank/DDBJ whole genome shotgun (WGS) entry which is preliminary data.</text>
</comment>
<dbReference type="PANTHER" id="PTHR42879">
    <property type="entry name" value="3-OXOACYL-(ACYL-CARRIER-PROTEIN) REDUCTASE"/>
    <property type="match status" value="1"/>
</dbReference>
<evidence type="ECO:0000313" key="2">
    <source>
        <dbReference type="EMBL" id="PWG64534.1"/>
    </source>
</evidence>
<comment type="similarity">
    <text evidence="1">Belongs to the short-chain dehydrogenases/reductases (SDR) family.</text>
</comment>
<dbReference type="PRINTS" id="PR00081">
    <property type="entry name" value="GDHRDH"/>
</dbReference>
<evidence type="ECO:0000256" key="1">
    <source>
        <dbReference type="ARBA" id="ARBA00006484"/>
    </source>
</evidence>
<organism evidence="2 3">
    <name type="scientific">Sediminicurvatus halobius</name>
    <dbReference type="NCBI Taxonomy" id="2182432"/>
    <lineage>
        <taxon>Bacteria</taxon>
        <taxon>Pseudomonadati</taxon>
        <taxon>Pseudomonadota</taxon>
        <taxon>Gammaproteobacteria</taxon>
        <taxon>Chromatiales</taxon>
        <taxon>Ectothiorhodospiraceae</taxon>
        <taxon>Sediminicurvatus</taxon>
    </lineage>
</organism>
<dbReference type="Proteomes" id="UP000245474">
    <property type="component" value="Unassembled WGS sequence"/>
</dbReference>
<dbReference type="SUPFAM" id="SSF51735">
    <property type="entry name" value="NAD(P)-binding Rossmann-fold domains"/>
    <property type="match status" value="1"/>
</dbReference>
<proteinExistence type="inferred from homology"/>
<protein>
    <submittedName>
        <fullName evidence="2">Gluconate 5-dehydrogenase</fullName>
    </submittedName>
</protein>
<dbReference type="InterPro" id="IPR050259">
    <property type="entry name" value="SDR"/>
</dbReference>
<keyword evidence="3" id="KW-1185">Reference proteome</keyword>